<accession>A0ABR7HQQ6</accession>
<protein>
    <submittedName>
        <fullName evidence="1">Uncharacterized protein</fullName>
    </submittedName>
</protein>
<dbReference type="EMBL" id="JACOPR010000002">
    <property type="protein sequence ID" value="MBC5729849.1"/>
    <property type="molecule type" value="Genomic_DNA"/>
</dbReference>
<reference evidence="1 2" key="1">
    <citation type="submission" date="2020-08" db="EMBL/GenBank/DDBJ databases">
        <title>Genome public.</title>
        <authorList>
            <person name="Liu C."/>
            <person name="Sun Q."/>
        </authorList>
    </citation>
    <scope>NUCLEOTIDE SEQUENCE [LARGE SCALE GENOMIC DNA]</scope>
    <source>
        <strain evidence="1 2">New-38</strain>
    </source>
</reference>
<dbReference type="Proteomes" id="UP000660021">
    <property type="component" value="Unassembled WGS sequence"/>
</dbReference>
<evidence type="ECO:0000313" key="2">
    <source>
        <dbReference type="Proteomes" id="UP000660021"/>
    </source>
</evidence>
<gene>
    <name evidence="1" type="ORF">H8S34_03255</name>
</gene>
<keyword evidence="2" id="KW-1185">Reference proteome</keyword>
<name>A0ABR7HQQ6_9FIRM</name>
<comment type="caution">
    <text evidence="1">The sequence shown here is derived from an EMBL/GenBank/DDBJ whole genome shotgun (WGS) entry which is preliminary data.</text>
</comment>
<dbReference type="RefSeq" id="WP_118358630.1">
    <property type="nucleotide sequence ID" value="NZ_JACOPR010000002.1"/>
</dbReference>
<evidence type="ECO:0000313" key="1">
    <source>
        <dbReference type="EMBL" id="MBC5729849.1"/>
    </source>
</evidence>
<proteinExistence type="predicted"/>
<organism evidence="1 2">
    <name type="scientific">Pseudoflavonifractor hominis</name>
    <dbReference type="NCBI Taxonomy" id="2763059"/>
    <lineage>
        <taxon>Bacteria</taxon>
        <taxon>Bacillati</taxon>
        <taxon>Bacillota</taxon>
        <taxon>Clostridia</taxon>
        <taxon>Eubacteriales</taxon>
        <taxon>Oscillospiraceae</taxon>
        <taxon>Pseudoflavonifractor</taxon>
    </lineage>
</organism>
<sequence length="76" mass="8485">MPTVNANKHTAHDLQLAGQMRREDYKTIKHMDKATLAAYLSRVWKRGYDAGYQAAVKSVAPQLREAAELKAANKEG</sequence>